<dbReference type="GO" id="GO:0016491">
    <property type="term" value="F:oxidoreductase activity"/>
    <property type="evidence" value="ECO:0007669"/>
    <property type="project" value="UniProtKB-KW"/>
</dbReference>
<keyword evidence="1" id="KW-0560">Oxidoreductase</keyword>
<organism evidence="4 5">
    <name type="scientific">Coffea canephora</name>
    <name type="common">Robusta coffee</name>
    <dbReference type="NCBI Taxonomy" id="49390"/>
    <lineage>
        <taxon>Eukaryota</taxon>
        <taxon>Viridiplantae</taxon>
        <taxon>Streptophyta</taxon>
        <taxon>Embryophyta</taxon>
        <taxon>Tracheophyta</taxon>
        <taxon>Spermatophyta</taxon>
        <taxon>Magnoliopsida</taxon>
        <taxon>eudicotyledons</taxon>
        <taxon>Gunneridae</taxon>
        <taxon>Pentapetalae</taxon>
        <taxon>asterids</taxon>
        <taxon>lamiids</taxon>
        <taxon>Gentianales</taxon>
        <taxon>Rubiaceae</taxon>
        <taxon>Ixoroideae</taxon>
        <taxon>Gardenieae complex</taxon>
        <taxon>Bertiereae - Coffeeae clade</taxon>
        <taxon>Coffeeae</taxon>
        <taxon>Coffea</taxon>
    </lineage>
</organism>
<evidence type="ECO:0000313" key="4">
    <source>
        <dbReference type="EMBL" id="CDP15472.1"/>
    </source>
</evidence>
<feature type="region of interest" description="Disordered" evidence="2">
    <location>
        <begin position="1"/>
        <end position="23"/>
    </location>
</feature>
<reference evidence="5" key="1">
    <citation type="journal article" date="2014" name="Science">
        <title>The coffee genome provides insight into the convergent evolution of caffeine biosynthesis.</title>
        <authorList>
            <person name="Denoeud F."/>
            <person name="Carretero-Paulet L."/>
            <person name="Dereeper A."/>
            <person name="Droc G."/>
            <person name="Guyot R."/>
            <person name="Pietrella M."/>
            <person name="Zheng C."/>
            <person name="Alberti A."/>
            <person name="Anthony F."/>
            <person name="Aprea G."/>
            <person name="Aury J.M."/>
            <person name="Bento P."/>
            <person name="Bernard M."/>
            <person name="Bocs S."/>
            <person name="Campa C."/>
            <person name="Cenci A."/>
            <person name="Combes M.C."/>
            <person name="Crouzillat D."/>
            <person name="Da Silva C."/>
            <person name="Daddiego L."/>
            <person name="De Bellis F."/>
            <person name="Dussert S."/>
            <person name="Garsmeur O."/>
            <person name="Gayraud T."/>
            <person name="Guignon V."/>
            <person name="Jahn K."/>
            <person name="Jamilloux V."/>
            <person name="Joet T."/>
            <person name="Labadie K."/>
            <person name="Lan T."/>
            <person name="Leclercq J."/>
            <person name="Lepelley M."/>
            <person name="Leroy T."/>
            <person name="Li L.T."/>
            <person name="Librado P."/>
            <person name="Lopez L."/>
            <person name="Munoz A."/>
            <person name="Noel B."/>
            <person name="Pallavicini A."/>
            <person name="Perrotta G."/>
            <person name="Poncet V."/>
            <person name="Pot D."/>
            <person name="Priyono X."/>
            <person name="Rigoreau M."/>
            <person name="Rouard M."/>
            <person name="Rozas J."/>
            <person name="Tranchant-Dubreuil C."/>
            <person name="VanBuren R."/>
            <person name="Zhang Q."/>
            <person name="Andrade A.C."/>
            <person name="Argout X."/>
            <person name="Bertrand B."/>
            <person name="de Kochko A."/>
            <person name="Graziosi G."/>
            <person name="Henry R.J."/>
            <person name="Jayarama X."/>
            <person name="Ming R."/>
            <person name="Nagai C."/>
            <person name="Rounsley S."/>
            <person name="Sankoff D."/>
            <person name="Giuliano G."/>
            <person name="Albert V.A."/>
            <person name="Wincker P."/>
            <person name="Lashermes P."/>
        </authorList>
    </citation>
    <scope>NUCLEOTIDE SEQUENCE [LARGE SCALE GENOMIC DNA]</scope>
    <source>
        <strain evidence="5">cv. DH200-94</strain>
    </source>
</reference>
<dbReference type="OMA" id="WHSVAHI"/>
<dbReference type="AlphaFoldDB" id="A0A068V4H1"/>
<accession>A0A068V4H1</accession>
<dbReference type="InterPro" id="IPR044861">
    <property type="entry name" value="IPNS-like_FE2OG_OXY"/>
</dbReference>
<keyword evidence="1" id="KW-0479">Metal-binding</keyword>
<sequence length="247" mass="27669">MPSAKNQLSSSPTTNESKGEQKSLVFDAPFLQNQSDIPHEFIWPDEEKPCLEPPPMLHVPCIDLNGFLSGDPRVQRKLRDHCGYASSFTNRFSSKLPWKETLSFRYSADGQQALNIVENYFLNGMGEDFRESGSLSLKIIELLGTSLGVKAKHFREFFAGNDSIMRLNYYPACQKPDLTLGTCPHTNPTSLTILHQDHVGSLEVYVNGKWHSVPPDPKAFVVNIGDTFMVSNGIVMTPPPPRTYPRI</sequence>
<feature type="domain" description="Fe2OG dioxygenase" evidence="3">
    <location>
        <begin position="160"/>
        <end position="247"/>
    </location>
</feature>
<dbReference type="Proteomes" id="UP000295252">
    <property type="component" value="Chromosome V"/>
</dbReference>
<dbReference type="STRING" id="49390.A0A068V4H1"/>
<dbReference type="EMBL" id="HG739183">
    <property type="protein sequence ID" value="CDP15472.1"/>
    <property type="molecule type" value="Genomic_DNA"/>
</dbReference>
<dbReference type="Pfam" id="PF03171">
    <property type="entry name" value="2OG-FeII_Oxy"/>
    <property type="match status" value="1"/>
</dbReference>
<dbReference type="Gene3D" id="2.60.120.330">
    <property type="entry name" value="B-lactam Antibiotic, Isopenicillin N Synthase, Chain"/>
    <property type="match status" value="1"/>
</dbReference>
<feature type="compositionally biased region" description="Polar residues" evidence="2">
    <location>
        <begin position="1"/>
        <end position="16"/>
    </location>
</feature>
<keyword evidence="1" id="KW-0408">Iron</keyword>
<dbReference type="SUPFAM" id="SSF51197">
    <property type="entry name" value="Clavaminate synthase-like"/>
    <property type="match status" value="1"/>
</dbReference>
<dbReference type="InterPro" id="IPR027443">
    <property type="entry name" value="IPNS-like_sf"/>
</dbReference>
<proteinExistence type="inferred from homology"/>
<name>A0A068V4H1_COFCA</name>
<dbReference type="PhylomeDB" id="A0A068V4H1"/>
<dbReference type="InterPro" id="IPR005123">
    <property type="entry name" value="Oxoglu/Fe-dep_dioxygenase_dom"/>
</dbReference>
<protein>
    <recommendedName>
        <fullName evidence="3">Fe2OG dioxygenase domain-containing protein</fullName>
    </recommendedName>
</protein>
<keyword evidence="5" id="KW-1185">Reference proteome</keyword>
<evidence type="ECO:0000256" key="2">
    <source>
        <dbReference type="SAM" id="MobiDB-lite"/>
    </source>
</evidence>
<dbReference type="OrthoDB" id="288590at2759"/>
<dbReference type="InParanoid" id="A0A068V4H1"/>
<dbReference type="Gramene" id="CDP15472">
    <property type="protein sequence ID" value="CDP15472"/>
    <property type="gene ID" value="GSCOC_T00043220001"/>
</dbReference>
<evidence type="ECO:0000313" key="5">
    <source>
        <dbReference type="Proteomes" id="UP000295252"/>
    </source>
</evidence>
<evidence type="ECO:0000259" key="3">
    <source>
        <dbReference type="PROSITE" id="PS51471"/>
    </source>
</evidence>
<dbReference type="PROSITE" id="PS51471">
    <property type="entry name" value="FE2OG_OXY"/>
    <property type="match status" value="1"/>
</dbReference>
<dbReference type="PANTHER" id="PTHR47990">
    <property type="entry name" value="2-OXOGLUTARATE (2OG) AND FE(II)-DEPENDENT OXYGENASE SUPERFAMILY PROTEIN-RELATED"/>
    <property type="match status" value="1"/>
</dbReference>
<comment type="similarity">
    <text evidence="1">Belongs to the iron/ascorbate-dependent oxidoreductase family.</text>
</comment>
<gene>
    <name evidence="4" type="ORF">GSCOC_T00043220001</name>
</gene>
<dbReference type="GO" id="GO:0046872">
    <property type="term" value="F:metal ion binding"/>
    <property type="evidence" value="ECO:0007669"/>
    <property type="project" value="UniProtKB-KW"/>
</dbReference>
<dbReference type="InterPro" id="IPR050231">
    <property type="entry name" value="Iron_ascorbate_oxido_reductase"/>
</dbReference>
<evidence type="ECO:0000256" key="1">
    <source>
        <dbReference type="RuleBase" id="RU003682"/>
    </source>
</evidence>